<organism evidence="1 2">
    <name type="scientific">Williamsia limnetica</name>
    <dbReference type="NCBI Taxonomy" id="882452"/>
    <lineage>
        <taxon>Bacteria</taxon>
        <taxon>Bacillati</taxon>
        <taxon>Actinomycetota</taxon>
        <taxon>Actinomycetes</taxon>
        <taxon>Mycobacteriales</taxon>
        <taxon>Nocardiaceae</taxon>
        <taxon>Williamsia</taxon>
    </lineage>
</organism>
<comment type="caution">
    <text evidence="1">The sequence shown here is derived from an EMBL/GenBank/DDBJ whole genome shotgun (WGS) entry which is preliminary data.</text>
</comment>
<dbReference type="SUPFAM" id="SSF50974">
    <property type="entry name" value="Nitrous oxide reductase, N-terminal domain"/>
    <property type="match status" value="1"/>
</dbReference>
<reference evidence="1 2" key="1">
    <citation type="submission" date="2018-06" db="EMBL/GenBank/DDBJ databases">
        <title>Genomic Encyclopedia of Type Strains, Phase IV (KMG-IV): sequencing the most valuable type-strain genomes for metagenomic binning, comparative biology and taxonomic classification.</title>
        <authorList>
            <person name="Goeker M."/>
        </authorList>
    </citation>
    <scope>NUCLEOTIDE SEQUENCE [LARGE SCALE GENOMIC DNA]</scope>
    <source>
        <strain evidence="1 2">DSM 45521</strain>
    </source>
</reference>
<sequence length="406" mass="43868">MAAVAVLTAVVTSVSTAGVSHSDPGLRDVLIVGNNWEGTADVLTSTAPYTKMGRINAIPDKDERLREIFADPVKSALFLGIRYTVGEGHDQYIDDIYATADGQAVVLSRPSFADVVSIDLASGKILWRFPVSGARADHMAISPDGHSIAVSASTSNTVHVIDVATGKQQGRFGTGDKPHENVYTNGGRYLWNMSIGEVNTPLDAPALDATKGDRKITVVDTTTFRVVRTIDMRQRLDAIGRRDLSDAVRPVAFSPDEKTMYFQVSFFAGLVEYDVASDTITRVVDLPKNPATSPDRTRWVNDSRHHGLSMNTDGSQLCVAGTMDDYVTIVDRRSLTPGPLVRTAKPYWATVNGDSTDCIISESESDTVSAISFSTGQRTAQIPVGDHPQRIRLGKVSAAWTGNSEH</sequence>
<dbReference type="Proteomes" id="UP000247591">
    <property type="component" value="Unassembled WGS sequence"/>
</dbReference>
<dbReference type="Gene3D" id="2.130.10.10">
    <property type="entry name" value="YVTN repeat-like/Quinoprotein amine dehydrogenase"/>
    <property type="match status" value="2"/>
</dbReference>
<dbReference type="InterPro" id="IPR011045">
    <property type="entry name" value="N2O_reductase_N"/>
</dbReference>
<evidence type="ECO:0000313" key="2">
    <source>
        <dbReference type="Proteomes" id="UP000247591"/>
    </source>
</evidence>
<dbReference type="RefSeq" id="WP_245938147.1">
    <property type="nucleotide sequence ID" value="NZ_QJSP01000019.1"/>
</dbReference>
<dbReference type="InterPro" id="IPR015943">
    <property type="entry name" value="WD40/YVTN_repeat-like_dom_sf"/>
</dbReference>
<evidence type="ECO:0000313" key="1">
    <source>
        <dbReference type="EMBL" id="PYE12904.1"/>
    </source>
</evidence>
<dbReference type="PANTHER" id="PTHR47197">
    <property type="entry name" value="PROTEIN NIRF"/>
    <property type="match status" value="1"/>
</dbReference>
<keyword evidence="2" id="KW-1185">Reference proteome</keyword>
<dbReference type="EMBL" id="QJSP01000019">
    <property type="protein sequence ID" value="PYE12904.1"/>
    <property type="molecule type" value="Genomic_DNA"/>
</dbReference>
<dbReference type="AlphaFoldDB" id="A0A318RFT8"/>
<protein>
    <submittedName>
        <fullName evidence="1">YVTN family beta-propeller protein</fullName>
    </submittedName>
</protein>
<name>A0A318RFT8_WILLI</name>
<dbReference type="PANTHER" id="PTHR47197:SF3">
    <property type="entry name" value="DIHYDRO-HEME D1 DEHYDROGENASE"/>
    <property type="match status" value="1"/>
</dbReference>
<proteinExistence type="predicted"/>
<accession>A0A318RFT8</accession>
<dbReference type="InterPro" id="IPR051200">
    <property type="entry name" value="Host-pathogen_enzymatic-act"/>
</dbReference>
<gene>
    <name evidence="1" type="ORF">DFR67_1199</name>
</gene>